<protein>
    <recommendedName>
        <fullName evidence="2">CCHC-type domain-containing protein</fullName>
    </recommendedName>
</protein>
<dbReference type="Gene3D" id="3.30.70.330">
    <property type="match status" value="1"/>
</dbReference>
<dbReference type="EMBL" id="CM018042">
    <property type="protein sequence ID" value="KAA8532533.1"/>
    <property type="molecule type" value="Genomic_DNA"/>
</dbReference>
<dbReference type="OrthoDB" id="1711498at2759"/>
<feature type="region of interest" description="Disordered" evidence="1">
    <location>
        <begin position="217"/>
        <end position="248"/>
    </location>
</feature>
<dbReference type="SMART" id="SM00343">
    <property type="entry name" value="ZnF_C2HC"/>
    <property type="match status" value="2"/>
</dbReference>
<dbReference type="Gene3D" id="4.10.60.10">
    <property type="entry name" value="Zinc finger, CCHC-type"/>
    <property type="match status" value="1"/>
</dbReference>
<dbReference type="InterPro" id="IPR036875">
    <property type="entry name" value="Znf_CCHC_sf"/>
</dbReference>
<dbReference type="InterPro" id="IPR054722">
    <property type="entry name" value="PolX-like_BBD"/>
</dbReference>
<name>A0A5J5ANF2_9ASTE</name>
<evidence type="ECO:0000256" key="1">
    <source>
        <dbReference type="SAM" id="MobiDB-lite"/>
    </source>
</evidence>
<dbReference type="InterPro" id="IPR001878">
    <property type="entry name" value="Znf_CCHC"/>
</dbReference>
<dbReference type="PANTHER" id="PTHR35317:SF31">
    <property type="entry name" value="DUF4219 DOMAIN-CONTAINING PROTEIN"/>
    <property type="match status" value="1"/>
</dbReference>
<dbReference type="Proteomes" id="UP000325577">
    <property type="component" value="Linkage Group LG19"/>
</dbReference>
<keyword evidence="4" id="KW-1185">Reference proteome</keyword>
<feature type="compositionally biased region" description="Low complexity" evidence="1">
    <location>
        <begin position="422"/>
        <end position="452"/>
    </location>
</feature>
<dbReference type="InterPro" id="IPR035979">
    <property type="entry name" value="RBD_domain_sf"/>
</dbReference>
<dbReference type="SUPFAM" id="SSF54928">
    <property type="entry name" value="RNA-binding domain, RBD"/>
    <property type="match status" value="1"/>
</dbReference>
<feature type="domain" description="CCHC-type" evidence="2">
    <location>
        <begin position="275"/>
        <end position="291"/>
    </location>
</feature>
<organism evidence="3 4">
    <name type="scientific">Nyssa sinensis</name>
    <dbReference type="NCBI Taxonomy" id="561372"/>
    <lineage>
        <taxon>Eukaryota</taxon>
        <taxon>Viridiplantae</taxon>
        <taxon>Streptophyta</taxon>
        <taxon>Embryophyta</taxon>
        <taxon>Tracheophyta</taxon>
        <taxon>Spermatophyta</taxon>
        <taxon>Magnoliopsida</taxon>
        <taxon>eudicotyledons</taxon>
        <taxon>Gunneridae</taxon>
        <taxon>Pentapetalae</taxon>
        <taxon>asterids</taxon>
        <taxon>Cornales</taxon>
        <taxon>Nyssaceae</taxon>
        <taxon>Nyssa</taxon>
    </lineage>
</organism>
<dbReference type="AlphaFoldDB" id="A0A5J5ANF2"/>
<gene>
    <name evidence="3" type="ORF">F0562_032651</name>
</gene>
<dbReference type="GO" id="GO:0003676">
    <property type="term" value="F:nucleic acid binding"/>
    <property type="evidence" value="ECO:0007669"/>
    <property type="project" value="InterPro"/>
</dbReference>
<feature type="region of interest" description="Disordered" evidence="1">
    <location>
        <begin position="294"/>
        <end position="314"/>
    </location>
</feature>
<sequence>MSANNFLGTGPPLFNGENYQVWVIKMKTYLKALNLWEAVENDTDPAPLGDDLTIAQLKNYEEQKAKKLRALTCLHLALSETIFLSVMACETPKEIWEKLREEYEGSQRVKNVKLLTLKREFEMHKMKERETVKEYTGKLMEIVNKIKLFSEPFPDSKIVEKMLISLPTRFEPKISAIEESCDLTKLTVAELISKLHAQEQRTSLRDDETVEGAFQARQKWKHQGKGNKNGGAEKGKAANTSKDHGKKKEFPPCTICERTNHQSKDCWFKNKPKIECRFCKKLGHIEKNCRAKKIQTSNKEEQAQHASSTDEQEEVPANLFMASQTLHYKSKHTWYIDSGCTCHMANNEEIFSKLDRSIKTKVKLGNGQVVEAHGRGTVVVHSKQDATWNWEEEKVERKAVLTDVQQQKSASEARNNGQESAPSSPSSTQPSSPTSSPSSSSSSSSSSPSSTPRKMRSLTDIYERGGEGDEGAEEEAENCEVGGLKEGVGLGDRVVLSGEMEPLEQRKRRKTKIFIGGLDREAKEEDIRKSFEEVGEIVELS</sequence>
<feature type="domain" description="CCHC-type" evidence="2">
    <location>
        <begin position="252"/>
        <end position="268"/>
    </location>
</feature>
<dbReference type="Pfam" id="PF22936">
    <property type="entry name" value="Pol_BBD"/>
    <property type="match status" value="1"/>
</dbReference>
<reference evidence="3 4" key="1">
    <citation type="submission" date="2019-09" db="EMBL/GenBank/DDBJ databases">
        <title>A chromosome-level genome assembly of the Chinese tupelo Nyssa sinensis.</title>
        <authorList>
            <person name="Yang X."/>
            <person name="Kang M."/>
            <person name="Yang Y."/>
            <person name="Xiong H."/>
            <person name="Wang M."/>
            <person name="Zhang Z."/>
            <person name="Wang Z."/>
            <person name="Wu H."/>
            <person name="Ma T."/>
            <person name="Liu J."/>
            <person name="Xi Z."/>
        </authorList>
    </citation>
    <scope>NUCLEOTIDE SEQUENCE [LARGE SCALE GENOMIC DNA]</scope>
    <source>
        <strain evidence="3">J267</strain>
        <tissue evidence="3">Leaf</tissue>
    </source>
</reference>
<evidence type="ECO:0000313" key="3">
    <source>
        <dbReference type="EMBL" id="KAA8532533.1"/>
    </source>
</evidence>
<evidence type="ECO:0000313" key="4">
    <source>
        <dbReference type="Proteomes" id="UP000325577"/>
    </source>
</evidence>
<dbReference type="PANTHER" id="PTHR35317">
    <property type="entry name" value="OS04G0629600 PROTEIN"/>
    <property type="match status" value="1"/>
</dbReference>
<feature type="compositionally biased region" description="Polar residues" evidence="1">
    <location>
        <begin position="403"/>
        <end position="421"/>
    </location>
</feature>
<dbReference type="Pfam" id="PF14223">
    <property type="entry name" value="Retrotran_gag_2"/>
    <property type="match status" value="1"/>
</dbReference>
<evidence type="ECO:0000259" key="2">
    <source>
        <dbReference type="SMART" id="SM00343"/>
    </source>
</evidence>
<feature type="region of interest" description="Disordered" evidence="1">
    <location>
        <begin position="399"/>
        <end position="479"/>
    </location>
</feature>
<accession>A0A5J5ANF2</accession>
<dbReference type="InterPro" id="IPR012677">
    <property type="entry name" value="Nucleotide-bd_a/b_plait_sf"/>
</dbReference>
<proteinExistence type="predicted"/>
<feature type="compositionally biased region" description="Acidic residues" evidence="1">
    <location>
        <begin position="468"/>
        <end position="478"/>
    </location>
</feature>
<feature type="compositionally biased region" description="Basic and acidic residues" evidence="1">
    <location>
        <begin position="231"/>
        <end position="248"/>
    </location>
</feature>
<dbReference type="GO" id="GO:0008270">
    <property type="term" value="F:zinc ion binding"/>
    <property type="evidence" value="ECO:0007669"/>
    <property type="project" value="InterPro"/>
</dbReference>
<dbReference type="SUPFAM" id="SSF57756">
    <property type="entry name" value="Retrovirus zinc finger-like domains"/>
    <property type="match status" value="1"/>
</dbReference>